<feature type="compositionally biased region" description="Basic and acidic residues" evidence="1">
    <location>
        <begin position="1241"/>
        <end position="1251"/>
    </location>
</feature>
<dbReference type="HOGENOM" id="CLU_243406_0_0_1"/>
<feature type="compositionally biased region" description="Polar residues" evidence="1">
    <location>
        <begin position="546"/>
        <end position="572"/>
    </location>
</feature>
<feature type="compositionally biased region" description="Basic and acidic residues" evidence="1">
    <location>
        <begin position="591"/>
        <end position="600"/>
    </location>
</feature>
<dbReference type="GeneID" id="27331953"/>
<feature type="compositionally biased region" description="Polar residues" evidence="1">
    <location>
        <begin position="437"/>
        <end position="446"/>
    </location>
</feature>
<feature type="compositionally biased region" description="Basic residues" evidence="1">
    <location>
        <begin position="1423"/>
        <end position="1432"/>
    </location>
</feature>
<feature type="region of interest" description="Disordered" evidence="1">
    <location>
        <begin position="1038"/>
        <end position="1124"/>
    </location>
</feature>
<feature type="compositionally biased region" description="Low complexity" evidence="1">
    <location>
        <begin position="680"/>
        <end position="700"/>
    </location>
</feature>
<feature type="compositionally biased region" description="Pro residues" evidence="1">
    <location>
        <begin position="1254"/>
        <end position="1266"/>
    </location>
</feature>
<gene>
    <name evidence="2" type="ORF">PV08_04870</name>
</gene>
<accession>A0A0D2BGB4</accession>
<organism evidence="2 3">
    <name type="scientific">Exophiala spinifera</name>
    <dbReference type="NCBI Taxonomy" id="91928"/>
    <lineage>
        <taxon>Eukaryota</taxon>
        <taxon>Fungi</taxon>
        <taxon>Dikarya</taxon>
        <taxon>Ascomycota</taxon>
        <taxon>Pezizomycotina</taxon>
        <taxon>Eurotiomycetes</taxon>
        <taxon>Chaetothyriomycetidae</taxon>
        <taxon>Chaetothyriales</taxon>
        <taxon>Herpotrichiellaceae</taxon>
        <taxon>Exophiala</taxon>
    </lineage>
</organism>
<name>A0A0D2BGB4_9EURO</name>
<feature type="compositionally biased region" description="Polar residues" evidence="1">
    <location>
        <begin position="969"/>
        <end position="980"/>
    </location>
</feature>
<proteinExistence type="predicted"/>
<feature type="compositionally biased region" description="Polar residues" evidence="1">
    <location>
        <begin position="529"/>
        <end position="538"/>
    </location>
</feature>
<feature type="compositionally biased region" description="Polar residues" evidence="1">
    <location>
        <begin position="820"/>
        <end position="830"/>
    </location>
</feature>
<dbReference type="OrthoDB" id="4120104at2759"/>
<feature type="compositionally biased region" description="Basic and acidic residues" evidence="1">
    <location>
        <begin position="1075"/>
        <end position="1092"/>
    </location>
</feature>
<sequence>MSSLGESEDHQSSSSVFAMLVQFLERSFRQDGVVNIPSEVVSPFQKTSLTDSNFSLRDLNKVLEHGRPKNILRLAPASLCTVVSIVLQVPYSLVQLKLLHLIMGVVRQHRNEDAFAAALTRAHGVSVTPVAVKTQKDIICKNIASCVLRHLTSADKNQRLRFTMAQLLAVVLCTSPMARESVASAPEWRALASLIATEEDCLLRVLTANAVRQMLCNNVESAVFKKSLRSGGNLDALPISESADSDWLYRIMDYVNSTFSGQKERLYRVMRFECPQDSPQAAADCPVLIAGVSSDMTLLMPEAPEAPTVISVPLMECTSVNRVFSEPDSYAVEIKFPDNVGYRIKNGIKNAVDSITIVLQDDESADSLLRKIQERQKLGRPSIHEAVSTCEKNGYRASISATFVDLHMDSSEAFAEEPEKLEAFRTEAQPSEFEVSSPLQDLSQRSLQKKAKPPPSLEKVEVNASVNTDAKNSGSNAACEQNAGSHFVRDPSVHDQGSRMLDGESRIDVKKLEGLLQRTKGSFSDKKGMSQQVETSELSDPGRAPSNGSSPILNTAETNEQANVKKTRTISSVAPGASDEPPVASRTLKPATRDQHDKVSYKSAHTPVPMAFRDGVKTRGSPPPAPAKPVLKKKPLKQSTTGCRLPRIQAPPEAIPNEFDLPSADQELERPKKKVKIKSSKQSSKSSGTTGSTGRKGTPKVAALQKPGGERSRGRNKVAKAPDKEEPKTVASTRARRAVKMRAYVEFDNSRSEDAQEDSHDAQTEAMKGRTEDNTEYAEDSYPVSKEQGAAALQGSVLNFDSNLKKMVSSPGRKDHVSLPRQSIDTSEPSLQPAPMRTIQLISESAIPPVNENKLRRTSIVQFGPHGPNNQATPITPGARGTSNAAERHDQITPGESGRRAVTGKGKTDEDPKGDTSKSKASGNTASWITEVENTTMDYEQRVDAAMDKHKRLEARKREQSAIEDDGTEAQNPPNKSTHSTFLVDEDVLDVGDIQDQIITDNAVLESRVNESEARKAAAGLPQPYEVKSSSECILVDTSPHSLAKVKPTSKTKRKQINVTTDSRDFSLPTPADANRIHEEGLDLDSCADKDASPSASSSEDMPRHDFPEYVASDPSDSGKAISPATHDAVCQTTRNTPDSLLLDVRAGPRQAARPQQYDRLSIGTSAIIDEKHPHAEETINVDDMGSALPLWPEVEDARADGDSVPRGAPPNRTDASVRLDRWRGRTAQRTGEFSRGAQPSREDLARESGSSRKPPPPSMAPPPPGDTKIKAHVKIRRAPASDLAVAPSSQHQPSRASTSILDVAKETTEPMANVPVRVKKTLPSTKETQEATIADPNVPPGTPMSFCTRLDMHASALDVGFDEPELAKEARHSARQSGDGSITLVNDDHAFLDRSPGPSPGPYRSLILRRSASTEAMSPSAKPRRSPKHMRPWPGTLDVRGSQRGLFDSIMKITSDVLLRLGQEEDAVKSKVQEFFRGGDAIIQTLTDSWNDRLGHEHLNVLTSLKEERDVLRKAAKLMNEQDESSWKGVICNVVRQDGKESLTARIEAFKNGH</sequence>
<feature type="region of interest" description="Disordered" evidence="1">
    <location>
        <begin position="426"/>
        <end position="783"/>
    </location>
</feature>
<keyword evidence="3" id="KW-1185">Reference proteome</keyword>
<protein>
    <submittedName>
        <fullName evidence="2">Uncharacterized protein</fullName>
    </submittedName>
</protein>
<feature type="region of interest" description="Disordered" evidence="1">
    <location>
        <begin position="951"/>
        <end position="980"/>
    </location>
</feature>
<evidence type="ECO:0000313" key="3">
    <source>
        <dbReference type="Proteomes" id="UP000053328"/>
    </source>
</evidence>
<feature type="region of interest" description="Disordered" evidence="1">
    <location>
        <begin position="806"/>
        <end position="933"/>
    </location>
</feature>
<dbReference type="VEuPathDB" id="FungiDB:PV08_04870"/>
<reference evidence="2 3" key="1">
    <citation type="submission" date="2015-01" db="EMBL/GenBank/DDBJ databases">
        <title>The Genome Sequence of Exophiala spinifera CBS89968.</title>
        <authorList>
            <consortium name="The Broad Institute Genomics Platform"/>
            <person name="Cuomo C."/>
            <person name="de Hoog S."/>
            <person name="Gorbushina A."/>
            <person name="Stielow B."/>
            <person name="Teixiera M."/>
            <person name="Abouelleil A."/>
            <person name="Chapman S.B."/>
            <person name="Priest M."/>
            <person name="Young S.K."/>
            <person name="Wortman J."/>
            <person name="Nusbaum C."/>
            <person name="Birren B."/>
        </authorList>
    </citation>
    <scope>NUCLEOTIDE SEQUENCE [LARGE SCALE GENOMIC DNA]</scope>
    <source>
        <strain evidence="2 3">CBS 89968</strain>
    </source>
</reference>
<dbReference type="Proteomes" id="UP000053328">
    <property type="component" value="Unassembled WGS sequence"/>
</dbReference>
<feature type="region of interest" description="Disordered" evidence="1">
    <location>
        <begin position="1412"/>
        <end position="1436"/>
    </location>
</feature>
<feature type="compositionally biased region" description="Basic and acidic residues" evidence="1">
    <location>
        <begin position="487"/>
        <end position="513"/>
    </location>
</feature>
<dbReference type="EMBL" id="KN847494">
    <property type="protein sequence ID" value="KIW17675.1"/>
    <property type="molecule type" value="Genomic_DNA"/>
</dbReference>
<evidence type="ECO:0000256" key="1">
    <source>
        <dbReference type="SAM" id="MobiDB-lite"/>
    </source>
</evidence>
<dbReference type="RefSeq" id="XP_016237891.1">
    <property type="nucleotide sequence ID" value="XM_016379214.1"/>
</dbReference>
<feature type="compositionally biased region" description="Basic and acidic residues" evidence="1">
    <location>
        <begin position="743"/>
        <end position="773"/>
    </location>
</feature>
<feature type="compositionally biased region" description="Basic and acidic residues" evidence="1">
    <location>
        <begin position="906"/>
        <end position="918"/>
    </location>
</feature>
<dbReference type="STRING" id="91928.A0A0D2BGB4"/>
<feature type="compositionally biased region" description="Polar residues" evidence="1">
    <location>
        <begin position="464"/>
        <end position="484"/>
    </location>
</feature>
<feature type="compositionally biased region" description="Polar residues" evidence="1">
    <location>
        <begin position="919"/>
        <end position="933"/>
    </location>
</feature>
<feature type="region of interest" description="Disordered" evidence="1">
    <location>
        <begin position="1198"/>
        <end position="1269"/>
    </location>
</feature>
<evidence type="ECO:0000313" key="2">
    <source>
        <dbReference type="EMBL" id="KIW17675.1"/>
    </source>
</evidence>